<evidence type="ECO:0000259" key="4">
    <source>
        <dbReference type="PROSITE" id="PS51891"/>
    </source>
</evidence>
<dbReference type="InterPro" id="IPR052355">
    <property type="entry name" value="CENP-V-like"/>
</dbReference>
<dbReference type="PANTHER" id="PTHR28620:SF1">
    <property type="entry name" value="CENP-V_GFA DOMAIN-CONTAINING PROTEIN"/>
    <property type="match status" value="1"/>
</dbReference>
<dbReference type="Pfam" id="PF04828">
    <property type="entry name" value="GFA"/>
    <property type="match status" value="1"/>
</dbReference>
<dbReference type="Proteomes" id="UP000291822">
    <property type="component" value="Unassembled WGS sequence"/>
</dbReference>
<dbReference type="EMBL" id="SJTG01000005">
    <property type="protein sequence ID" value="TCI06861.1"/>
    <property type="molecule type" value="Genomic_DNA"/>
</dbReference>
<comment type="caution">
    <text evidence="5">The sequence shown here is derived from an EMBL/GenBank/DDBJ whole genome shotgun (WGS) entry which is preliminary data.</text>
</comment>
<sequence length="143" mass="15589">MLIHGSCHCGNIAFSLSWEPDPGEIPARACGCSFCTRHGAVWTSNPDGRLAITIDDEALVSRYAFATATAEFLVCARCGVVPVVTSMIDDRLYAVVNINTFQNVDPSLFRRGPASFEGEDAEARLARRKRHWIADVDCAGRNA</sequence>
<evidence type="ECO:0000256" key="3">
    <source>
        <dbReference type="ARBA" id="ARBA00022833"/>
    </source>
</evidence>
<evidence type="ECO:0000256" key="1">
    <source>
        <dbReference type="ARBA" id="ARBA00005495"/>
    </source>
</evidence>
<proteinExistence type="inferred from homology"/>
<name>A0A4R0YPY9_9GAMM</name>
<dbReference type="AlphaFoldDB" id="A0A4R0YPY9"/>
<dbReference type="RefSeq" id="WP_131411707.1">
    <property type="nucleotide sequence ID" value="NZ_SJTG01000005.1"/>
</dbReference>
<dbReference type="GO" id="GO:0046872">
    <property type="term" value="F:metal ion binding"/>
    <property type="evidence" value="ECO:0007669"/>
    <property type="project" value="UniProtKB-KW"/>
</dbReference>
<evidence type="ECO:0000313" key="6">
    <source>
        <dbReference type="Proteomes" id="UP000291822"/>
    </source>
</evidence>
<feature type="domain" description="CENP-V/GFA" evidence="4">
    <location>
        <begin position="3"/>
        <end position="117"/>
    </location>
</feature>
<comment type="similarity">
    <text evidence="1">Belongs to the Gfa family.</text>
</comment>
<keyword evidence="2" id="KW-0479">Metal-binding</keyword>
<accession>A0A4R0YPY9</accession>
<dbReference type="SUPFAM" id="SSF51316">
    <property type="entry name" value="Mss4-like"/>
    <property type="match status" value="1"/>
</dbReference>
<dbReference type="InterPro" id="IPR006913">
    <property type="entry name" value="CENP-V/GFA"/>
</dbReference>
<dbReference type="PANTHER" id="PTHR28620">
    <property type="entry name" value="CENTROMERE PROTEIN V"/>
    <property type="match status" value="1"/>
</dbReference>
<gene>
    <name evidence="5" type="ORF">EZM97_29985</name>
</gene>
<reference evidence="5 6" key="1">
    <citation type="submission" date="2019-02" db="EMBL/GenBank/DDBJ databases">
        <title>Dyella amyloliquefaciens sp. nov., isolated from forest soil.</title>
        <authorList>
            <person name="Gao Z.-H."/>
            <person name="Qiu L.-H."/>
        </authorList>
    </citation>
    <scope>NUCLEOTIDE SEQUENCE [LARGE SCALE GENOMIC DNA]</scope>
    <source>
        <strain evidence="5 6">KACC 12747</strain>
    </source>
</reference>
<dbReference type="PROSITE" id="PS51891">
    <property type="entry name" value="CENP_V_GFA"/>
    <property type="match status" value="1"/>
</dbReference>
<protein>
    <recommendedName>
        <fullName evidence="4">CENP-V/GFA domain-containing protein</fullName>
    </recommendedName>
</protein>
<evidence type="ECO:0000256" key="2">
    <source>
        <dbReference type="ARBA" id="ARBA00022723"/>
    </source>
</evidence>
<keyword evidence="6" id="KW-1185">Reference proteome</keyword>
<dbReference type="GO" id="GO:0016846">
    <property type="term" value="F:carbon-sulfur lyase activity"/>
    <property type="evidence" value="ECO:0007669"/>
    <property type="project" value="InterPro"/>
</dbReference>
<dbReference type="Gene3D" id="2.170.150.70">
    <property type="match status" value="1"/>
</dbReference>
<keyword evidence="3" id="KW-0862">Zinc</keyword>
<organism evidence="5 6">
    <name type="scientific">Dyella soli</name>
    <dbReference type="NCBI Taxonomy" id="522319"/>
    <lineage>
        <taxon>Bacteria</taxon>
        <taxon>Pseudomonadati</taxon>
        <taxon>Pseudomonadota</taxon>
        <taxon>Gammaproteobacteria</taxon>
        <taxon>Lysobacterales</taxon>
        <taxon>Rhodanobacteraceae</taxon>
        <taxon>Dyella</taxon>
    </lineage>
</organism>
<dbReference type="InterPro" id="IPR011057">
    <property type="entry name" value="Mss4-like_sf"/>
</dbReference>
<evidence type="ECO:0000313" key="5">
    <source>
        <dbReference type="EMBL" id="TCI06861.1"/>
    </source>
</evidence>